<dbReference type="Pfam" id="PF00881">
    <property type="entry name" value="Nitroreductase"/>
    <property type="match status" value="1"/>
</dbReference>
<dbReference type="PANTHER" id="PTHR43673:SF2">
    <property type="entry name" value="NITROREDUCTASE"/>
    <property type="match status" value="1"/>
</dbReference>
<reference evidence="7 8" key="1">
    <citation type="submission" date="2020-05" db="EMBL/GenBank/DDBJ databases">
        <title>The draft genome sequence of Maribacter arenosus CAU 1321.</title>
        <authorList>
            <person name="Mu L."/>
        </authorList>
    </citation>
    <scope>NUCLEOTIDE SEQUENCE [LARGE SCALE GENOMIC DNA]</scope>
    <source>
        <strain evidence="7 8">CAU 1321</strain>
    </source>
</reference>
<comment type="caution">
    <text evidence="7">The sequence shown here is derived from an EMBL/GenBank/DDBJ whole genome shotgun (WGS) entry which is preliminary data.</text>
</comment>
<keyword evidence="4" id="KW-0288">FMN</keyword>
<gene>
    <name evidence="7" type="ORF">HPE63_07920</name>
</gene>
<feature type="domain" description="Nitroreductase" evidence="6">
    <location>
        <begin position="158"/>
        <end position="206"/>
    </location>
</feature>
<evidence type="ECO:0000313" key="7">
    <source>
        <dbReference type="EMBL" id="MBD0850592.1"/>
    </source>
</evidence>
<comment type="similarity">
    <text evidence="2">Belongs to the nitroreductase family.</text>
</comment>
<dbReference type="EMBL" id="JABTCG010000002">
    <property type="protein sequence ID" value="MBD0850592.1"/>
    <property type="molecule type" value="Genomic_DNA"/>
</dbReference>
<sequence>MWKEVRLLLRGTYRIISGLNGFAYDFKRFLFYGGWRENLSDMEIRNYNTVMAYHGLEKSLSFKNRNPTSGWGNAERVFLRLKIAKMAGDYGYHDKAAKQVLMKFLSLPENIELEKSRKMILEMNSMEFDSDDVHGAILYPLSNYKMGILKHPEDFFLSRYSLREFREDIVPQEQIKRALKLAMKTPSVCNRQAWHVFHSNDSSIIKKALSYQNGNRPFGDKIPNLMIVTTDLKAFFAGSEHYQHWIDGGLLSMSIMYALHSLGIASCPLNWSQTPKRDKQLRKAINISPNQTVIMMIAAGYPKDVNKVCSSTRRPLEEIFSNIELK</sequence>
<evidence type="ECO:0000259" key="6">
    <source>
        <dbReference type="Pfam" id="PF00881"/>
    </source>
</evidence>
<dbReference type="Gene3D" id="3.40.109.10">
    <property type="entry name" value="NADH Oxidase"/>
    <property type="match status" value="1"/>
</dbReference>
<evidence type="ECO:0000256" key="1">
    <source>
        <dbReference type="ARBA" id="ARBA00001917"/>
    </source>
</evidence>
<proteinExistence type="inferred from homology"/>
<evidence type="ECO:0000313" key="8">
    <source>
        <dbReference type="Proteomes" id="UP000598350"/>
    </source>
</evidence>
<organism evidence="7 8">
    <name type="scientific">Maribacter arenosus</name>
    <dbReference type="NCBI Taxonomy" id="1854708"/>
    <lineage>
        <taxon>Bacteria</taxon>
        <taxon>Pseudomonadati</taxon>
        <taxon>Bacteroidota</taxon>
        <taxon>Flavobacteriia</taxon>
        <taxon>Flavobacteriales</taxon>
        <taxon>Flavobacteriaceae</taxon>
        <taxon>Maribacter</taxon>
    </lineage>
</organism>
<evidence type="ECO:0000256" key="4">
    <source>
        <dbReference type="ARBA" id="ARBA00022643"/>
    </source>
</evidence>
<keyword evidence="8" id="KW-1185">Reference proteome</keyword>
<comment type="cofactor">
    <cofactor evidence="1">
        <name>FMN</name>
        <dbReference type="ChEBI" id="CHEBI:58210"/>
    </cofactor>
</comment>
<dbReference type="InterPro" id="IPR029479">
    <property type="entry name" value="Nitroreductase"/>
</dbReference>
<accession>A0ABR7VEM4</accession>
<evidence type="ECO:0000256" key="5">
    <source>
        <dbReference type="ARBA" id="ARBA00023002"/>
    </source>
</evidence>
<keyword evidence="5" id="KW-0560">Oxidoreductase</keyword>
<dbReference type="Proteomes" id="UP000598350">
    <property type="component" value="Unassembled WGS sequence"/>
</dbReference>
<dbReference type="PANTHER" id="PTHR43673">
    <property type="entry name" value="NAD(P)H NITROREDUCTASE YDGI-RELATED"/>
    <property type="match status" value="1"/>
</dbReference>
<name>A0ABR7VEM4_9FLAO</name>
<evidence type="ECO:0000256" key="2">
    <source>
        <dbReference type="ARBA" id="ARBA00007118"/>
    </source>
</evidence>
<protein>
    <submittedName>
        <fullName evidence="7">Nitroreductase family protein</fullName>
    </submittedName>
</protein>
<dbReference type="InterPro" id="IPR000415">
    <property type="entry name" value="Nitroreductase-like"/>
</dbReference>
<keyword evidence="3" id="KW-0285">Flavoprotein</keyword>
<evidence type="ECO:0000256" key="3">
    <source>
        <dbReference type="ARBA" id="ARBA00022630"/>
    </source>
</evidence>
<dbReference type="SUPFAM" id="SSF55469">
    <property type="entry name" value="FMN-dependent nitroreductase-like"/>
    <property type="match status" value="1"/>
</dbReference>